<reference evidence="8 9" key="1">
    <citation type="submission" date="2024-01" db="EMBL/GenBank/DDBJ databases">
        <title>Comparative genomics of Cryptococcus and Kwoniella reveals pathogenesis evolution and contrasting modes of karyotype evolution via chromosome fusion or intercentromeric recombination.</title>
        <authorList>
            <person name="Coelho M.A."/>
            <person name="David-Palma M."/>
            <person name="Shea T."/>
            <person name="Bowers K."/>
            <person name="McGinley-Smith S."/>
            <person name="Mohammad A.W."/>
            <person name="Gnirke A."/>
            <person name="Yurkov A.M."/>
            <person name="Nowrousian M."/>
            <person name="Sun S."/>
            <person name="Cuomo C.A."/>
            <person name="Heitman J."/>
        </authorList>
    </citation>
    <scope>NUCLEOTIDE SEQUENCE [LARGE SCALE GENOMIC DNA]</scope>
    <source>
        <strain evidence="8 9">CBS 6074</strain>
    </source>
</reference>
<dbReference type="GO" id="GO:0006364">
    <property type="term" value="P:rRNA processing"/>
    <property type="evidence" value="ECO:0007669"/>
    <property type="project" value="UniProtKB-KW"/>
</dbReference>
<dbReference type="InterPro" id="IPR001680">
    <property type="entry name" value="WD40_rpt"/>
</dbReference>
<feature type="compositionally biased region" description="Low complexity" evidence="7">
    <location>
        <begin position="123"/>
        <end position="160"/>
    </location>
</feature>
<comment type="similarity">
    <text evidence="6">Belongs to the WD repeat UTP18 family.</text>
</comment>
<feature type="compositionally biased region" description="Acidic residues" evidence="7">
    <location>
        <begin position="29"/>
        <end position="38"/>
    </location>
</feature>
<evidence type="ECO:0000256" key="5">
    <source>
        <dbReference type="ARBA" id="ARBA00023242"/>
    </source>
</evidence>
<evidence type="ECO:0008006" key="10">
    <source>
        <dbReference type="Google" id="ProtNLM"/>
    </source>
</evidence>
<keyword evidence="3" id="KW-0853">WD repeat</keyword>
<proteinExistence type="inferred from homology"/>
<organism evidence="8 9">
    <name type="scientific">Kwoniella dendrophila CBS 6074</name>
    <dbReference type="NCBI Taxonomy" id="1295534"/>
    <lineage>
        <taxon>Eukaryota</taxon>
        <taxon>Fungi</taxon>
        <taxon>Dikarya</taxon>
        <taxon>Basidiomycota</taxon>
        <taxon>Agaricomycotina</taxon>
        <taxon>Tremellomycetes</taxon>
        <taxon>Tremellales</taxon>
        <taxon>Cryptococcaceae</taxon>
        <taxon>Kwoniella</taxon>
    </lineage>
</organism>
<dbReference type="Gene3D" id="2.130.10.10">
    <property type="entry name" value="YVTN repeat-like/Quinoprotein amine dehydrogenase"/>
    <property type="match status" value="1"/>
</dbReference>
<feature type="compositionally biased region" description="Acidic residues" evidence="7">
    <location>
        <begin position="65"/>
        <end position="84"/>
    </location>
</feature>
<dbReference type="InterPro" id="IPR045161">
    <property type="entry name" value="Utp18"/>
</dbReference>
<keyword evidence="2" id="KW-0698">rRNA processing</keyword>
<evidence type="ECO:0000256" key="4">
    <source>
        <dbReference type="ARBA" id="ARBA00022737"/>
    </source>
</evidence>
<evidence type="ECO:0000256" key="2">
    <source>
        <dbReference type="ARBA" id="ARBA00022552"/>
    </source>
</evidence>
<keyword evidence="5" id="KW-0539">Nucleus</keyword>
<dbReference type="InterPro" id="IPR036322">
    <property type="entry name" value="WD40_repeat_dom_sf"/>
</dbReference>
<comment type="subcellular location">
    <subcellularLocation>
        <location evidence="1">Nucleus</location>
        <location evidence="1">Nucleolus</location>
    </subcellularLocation>
</comment>
<dbReference type="FunFam" id="2.130.10.10:FF:000908">
    <property type="entry name" value="U3 small nucleolar RNA-associated protein 18"/>
    <property type="match status" value="1"/>
</dbReference>
<name>A0AAX4JKL1_9TREE</name>
<feature type="compositionally biased region" description="Basic and acidic residues" evidence="7">
    <location>
        <begin position="10"/>
        <end position="28"/>
    </location>
</feature>
<evidence type="ECO:0000256" key="1">
    <source>
        <dbReference type="ARBA" id="ARBA00004604"/>
    </source>
</evidence>
<keyword evidence="9" id="KW-1185">Reference proteome</keyword>
<dbReference type="EMBL" id="CP144098">
    <property type="protein sequence ID" value="WWC85185.1"/>
    <property type="molecule type" value="Genomic_DNA"/>
</dbReference>
<dbReference type="AlphaFoldDB" id="A0AAX4JKL1"/>
<dbReference type="RefSeq" id="XP_066071948.1">
    <property type="nucleotide sequence ID" value="XM_066215851.1"/>
</dbReference>
<evidence type="ECO:0000313" key="9">
    <source>
        <dbReference type="Proteomes" id="UP001355207"/>
    </source>
</evidence>
<dbReference type="PANTHER" id="PTHR18359">
    <property type="entry name" value="WD-REPEAT PROTEIN-RELATED"/>
    <property type="match status" value="1"/>
</dbReference>
<dbReference type="GO" id="GO:0032040">
    <property type="term" value="C:small-subunit processome"/>
    <property type="evidence" value="ECO:0007669"/>
    <property type="project" value="TreeGrafter"/>
</dbReference>
<dbReference type="SUPFAM" id="SSF50978">
    <property type="entry name" value="WD40 repeat-like"/>
    <property type="match status" value="1"/>
</dbReference>
<feature type="compositionally biased region" description="Acidic residues" evidence="7">
    <location>
        <begin position="99"/>
        <end position="120"/>
    </location>
</feature>
<gene>
    <name evidence="8" type="ORF">L201_000043</name>
</gene>
<dbReference type="GO" id="GO:0034388">
    <property type="term" value="C:Pwp2p-containing subcomplex of 90S preribosome"/>
    <property type="evidence" value="ECO:0007669"/>
    <property type="project" value="TreeGrafter"/>
</dbReference>
<dbReference type="GeneID" id="91090715"/>
<dbReference type="PANTHER" id="PTHR18359:SF0">
    <property type="entry name" value="U3 SMALL NUCLEOLAR RNA-ASSOCIATED PROTEIN 18 HOMOLOG"/>
    <property type="match status" value="1"/>
</dbReference>
<evidence type="ECO:0000256" key="7">
    <source>
        <dbReference type="SAM" id="MobiDB-lite"/>
    </source>
</evidence>
<feature type="region of interest" description="Disordered" evidence="7">
    <location>
        <begin position="1"/>
        <end position="174"/>
    </location>
</feature>
<protein>
    <recommendedName>
        <fullName evidence="10">U3 small nucleolar RNA-associated protein 18</fullName>
    </recommendedName>
</protein>
<dbReference type="InterPro" id="IPR015943">
    <property type="entry name" value="WD40/YVTN_repeat-like_dom_sf"/>
</dbReference>
<evidence type="ECO:0000256" key="6">
    <source>
        <dbReference type="ARBA" id="ARBA00025767"/>
    </source>
</evidence>
<evidence type="ECO:0000313" key="8">
    <source>
        <dbReference type="EMBL" id="WWC85185.1"/>
    </source>
</evidence>
<dbReference type="Proteomes" id="UP001355207">
    <property type="component" value="Chromosome 1"/>
</dbReference>
<sequence length="656" mass="72046">MAQKNKRRSRPSDFESVPRTEEVTHDWEKSDEELELEEALFGTSKIQSKSRSKGKGPSSAFVVDNEGDENDDDQGGLSDLDDNDLFTIDAPLAGNYQNDLDELPDDDVSSDDQDKEEISDAESSSSSSSSGSSSSGRSGNEFRAISPSSSSSGSTSPSISKKQKKGIKPTNDEFNIELPDDIIDLEIESEKLKLKSQSSKCIWNDPSDDLIGSMDLNDNRRLKKLERGKKRKLNKQDNLINGKELQEKLREQFERLHPPPEWAKKRTVIGTPSLSSLLTSTKSFIQSPSNIIGEKRLALPQGNIDLQRMRNANQQNPTTGKREASNAGGGIVDFAWHPSEKVGVMAVAGGDRRVRFFNIDGHTNPTLMTLHIPSLPLTKSTFHPSGSSLLLVGNRPYYYTYDLTSQRCLRSPKNLFGSMETGSSPNSLSRHSFSPDGSLLAVAGRRGAISILDWSSNGGVGSGGIVAEFRSGRGGQISDLNWDQNGKELNVLGGRDGTEIEVWDLSQRKIIRKWKDDRSLGGTLLKSSKDGQYTAIGSTTGIVNLYDSNTLNTSTPTDKYTELKPEPIKSFEQLTMSINTIAFHPSNEIMVTSSGVRKDLLKIYHLQSKTAFSNWPTPATPLGRITSTGFSPSGEYLSVGNQRGTVLLWSLRHYAL</sequence>
<keyword evidence="4" id="KW-0677">Repeat</keyword>
<accession>A0AAX4JKL1</accession>
<dbReference type="SMART" id="SM00320">
    <property type="entry name" value="WD40"/>
    <property type="match status" value="6"/>
</dbReference>
<evidence type="ECO:0000256" key="3">
    <source>
        <dbReference type="ARBA" id="ARBA00022574"/>
    </source>
</evidence>